<evidence type="ECO:0000259" key="1">
    <source>
        <dbReference type="Pfam" id="PF10135"/>
    </source>
</evidence>
<dbReference type="KEGG" id="mpar:F7D14_11270"/>
<name>A0A6B8M6A9_9HYPH</name>
<keyword evidence="3" id="KW-1185">Reference proteome</keyword>
<dbReference type="Proteomes" id="UP000422569">
    <property type="component" value="Chromosome"/>
</dbReference>
<dbReference type="EMBL" id="CP044331">
    <property type="protein sequence ID" value="QGM97998.1"/>
    <property type="molecule type" value="Genomic_DNA"/>
</dbReference>
<proteinExistence type="predicted"/>
<dbReference type="InterPro" id="IPR019301">
    <property type="entry name" value="Flagellar_prot_FlgJ_N"/>
</dbReference>
<evidence type="ECO:0000313" key="2">
    <source>
        <dbReference type="EMBL" id="QGM97998.1"/>
    </source>
</evidence>
<protein>
    <recommendedName>
        <fullName evidence="1">Flagellar protein FlgJ N-terminal domain-containing protein</fullName>
    </recommendedName>
</protein>
<dbReference type="RefSeq" id="WP_154419923.1">
    <property type="nucleotide sequence ID" value="NZ_CP044331.1"/>
</dbReference>
<sequence length="142" mass="14950">MSIFPATDLISDVARAANPTKAHLALERLERASAMRADLARHRFDSASLTATGVTTFQHSSSSATAPKGDATAPTAARKFEAFLLQSWLEMLLPKEETGVFGSGAASGVWRSLMAERLGEQLAQAGGIGVQKLLLQSAPPEG</sequence>
<dbReference type="Pfam" id="PF10135">
    <property type="entry name" value="Rod-binding"/>
    <property type="match status" value="1"/>
</dbReference>
<dbReference type="AlphaFoldDB" id="A0A6B8M6A9"/>
<evidence type="ECO:0000313" key="3">
    <source>
        <dbReference type="Proteomes" id="UP000422569"/>
    </source>
</evidence>
<gene>
    <name evidence="2" type="ORF">F7D14_11270</name>
</gene>
<accession>A0A6B8M6A9</accession>
<organism evidence="2 3">
    <name type="scientific">Methylocystis parvus</name>
    <dbReference type="NCBI Taxonomy" id="134"/>
    <lineage>
        <taxon>Bacteria</taxon>
        <taxon>Pseudomonadati</taxon>
        <taxon>Pseudomonadota</taxon>
        <taxon>Alphaproteobacteria</taxon>
        <taxon>Hyphomicrobiales</taxon>
        <taxon>Methylocystaceae</taxon>
        <taxon>Methylocystis</taxon>
    </lineage>
</organism>
<feature type="domain" description="Flagellar protein FlgJ N-terminal" evidence="1">
    <location>
        <begin position="96"/>
        <end position="135"/>
    </location>
</feature>
<reference evidence="2 3" key="1">
    <citation type="submission" date="2019-09" db="EMBL/GenBank/DDBJ databases">
        <title>Isolation and complete genome sequencing of Methylocystis species.</title>
        <authorList>
            <person name="Rumah B.L."/>
            <person name="Stead C.E."/>
            <person name="Stevens B.C."/>
            <person name="Minton N.P."/>
            <person name="Grosse-Honebrink A."/>
            <person name="Zhang Y."/>
        </authorList>
    </citation>
    <scope>NUCLEOTIDE SEQUENCE [LARGE SCALE GENOMIC DNA]</scope>
    <source>
        <strain evidence="2 3">BRCS2</strain>
    </source>
</reference>